<evidence type="ECO:0000313" key="2">
    <source>
        <dbReference type="Proteomes" id="UP000253208"/>
    </source>
</evidence>
<organism evidence="1 2">
    <name type="scientific">Blautia obeum</name>
    <dbReference type="NCBI Taxonomy" id="40520"/>
    <lineage>
        <taxon>Bacteria</taxon>
        <taxon>Bacillati</taxon>
        <taxon>Bacillota</taxon>
        <taxon>Clostridia</taxon>
        <taxon>Lachnospirales</taxon>
        <taxon>Lachnospiraceae</taxon>
        <taxon>Blautia</taxon>
    </lineage>
</organism>
<dbReference type="Proteomes" id="UP000253208">
    <property type="component" value="Unassembled WGS sequence"/>
</dbReference>
<dbReference type="RefSeq" id="WP_110103690.1">
    <property type="nucleotide sequence ID" value="NZ_PSQG01000006.1"/>
</dbReference>
<comment type="caution">
    <text evidence="1">The sequence shown here is derived from an EMBL/GenBank/DDBJ whole genome shotgun (WGS) entry which is preliminary data.</text>
</comment>
<accession>A0A367G3W9</accession>
<gene>
    <name evidence="1" type="ORF">C4886_05540</name>
</gene>
<sequence length="166" mass="18945">MQSRVTKAAGNRYCQARLKAAKYNEKLLTRAGAVDYLPGVTEDSLKKYELDITKTPNTVVALMADAYAEPELRAWYCANECPLGKDRIAEISDMPPERCVLRMRRHMDDMQDALTEFAEIVEDGVITPEELEMVPEIKRRFTEARQKVDEMLAAIEKIEARKGYPD</sequence>
<protein>
    <submittedName>
        <fullName evidence="1">Uncharacterized protein</fullName>
    </submittedName>
</protein>
<dbReference type="AlphaFoldDB" id="A0A367G3W9"/>
<name>A0A367G3W9_9FIRM</name>
<reference evidence="1 2" key="1">
    <citation type="submission" date="2018-02" db="EMBL/GenBank/DDBJ databases">
        <title>Complete genome sequencing of Faecalibacterium prausnitzii strains isolated from the human gut.</title>
        <authorList>
            <person name="Fitzgerald B.C."/>
            <person name="Shkoporov A.N."/>
            <person name="Ross P.R."/>
            <person name="Hill C."/>
        </authorList>
    </citation>
    <scope>NUCLEOTIDE SEQUENCE [LARGE SCALE GENOMIC DNA]</scope>
    <source>
        <strain evidence="1 2">APC942/31-1</strain>
    </source>
</reference>
<evidence type="ECO:0000313" key="1">
    <source>
        <dbReference type="EMBL" id="RCH44913.1"/>
    </source>
</evidence>
<dbReference type="EMBL" id="PSQG01000006">
    <property type="protein sequence ID" value="RCH44913.1"/>
    <property type="molecule type" value="Genomic_DNA"/>
</dbReference>
<proteinExistence type="predicted"/>